<dbReference type="Proteomes" id="UP000006352">
    <property type="component" value="Unassembled WGS sequence"/>
</dbReference>
<dbReference type="InterPro" id="IPR042121">
    <property type="entry name" value="MutL_C_regsub"/>
</dbReference>
<dbReference type="FunCoup" id="J4GB45">
    <property type="interactions" value="371"/>
</dbReference>
<dbReference type="FunFam" id="3.30.565.10:FF:000014">
    <property type="entry name" value="Mismatch repair endonuclease pms1, putative"/>
    <property type="match status" value="1"/>
</dbReference>
<proteinExistence type="inferred from homology"/>
<accession>J4GB45</accession>
<feature type="compositionally biased region" description="Low complexity" evidence="3">
    <location>
        <begin position="561"/>
        <end position="577"/>
    </location>
</feature>
<feature type="compositionally biased region" description="Polar residues" evidence="3">
    <location>
        <begin position="597"/>
        <end position="608"/>
    </location>
</feature>
<dbReference type="InterPro" id="IPR038973">
    <property type="entry name" value="MutL/Mlh/Pms-like"/>
</dbReference>
<evidence type="ECO:0000313" key="6">
    <source>
        <dbReference type="EMBL" id="CCM04153.1"/>
    </source>
</evidence>
<dbReference type="GO" id="GO:0005524">
    <property type="term" value="F:ATP binding"/>
    <property type="evidence" value="ECO:0007669"/>
    <property type="project" value="InterPro"/>
</dbReference>
<dbReference type="GO" id="GO:0061982">
    <property type="term" value="P:meiosis I cell cycle process"/>
    <property type="evidence" value="ECO:0007669"/>
    <property type="project" value="UniProtKB-ARBA"/>
</dbReference>
<dbReference type="GO" id="GO:0006298">
    <property type="term" value="P:mismatch repair"/>
    <property type="evidence" value="ECO:0007669"/>
    <property type="project" value="InterPro"/>
</dbReference>
<feature type="region of interest" description="Disordered" evidence="3">
    <location>
        <begin position="442"/>
        <end position="757"/>
    </location>
</feature>
<feature type="compositionally biased region" description="Polar residues" evidence="3">
    <location>
        <begin position="1"/>
        <end position="26"/>
    </location>
</feature>
<name>J4GB45_9APHY</name>
<reference evidence="6 7" key="1">
    <citation type="journal article" date="2012" name="Appl. Environ. Microbiol.">
        <title>Short-read sequencing for genomic analysis of the brown rot fungus Fibroporia radiculosa.</title>
        <authorList>
            <person name="Tang J.D."/>
            <person name="Perkins A.D."/>
            <person name="Sonstegard T.S."/>
            <person name="Schroeder S.G."/>
            <person name="Burgess S.C."/>
            <person name="Diehl S.V."/>
        </authorList>
    </citation>
    <scope>NUCLEOTIDE SEQUENCE [LARGE SCALE GENOMIC DNA]</scope>
    <source>
        <strain evidence="6 7">TFFH 294</strain>
    </source>
</reference>
<feature type="compositionally biased region" description="Acidic residues" evidence="3">
    <location>
        <begin position="442"/>
        <end position="451"/>
    </location>
</feature>
<dbReference type="InterPro" id="IPR014762">
    <property type="entry name" value="DNA_mismatch_repair_CS"/>
</dbReference>
<comment type="similarity">
    <text evidence="1">Belongs to the DNA mismatch repair MutL/HexB family.</text>
</comment>
<dbReference type="InterPro" id="IPR037198">
    <property type="entry name" value="MutL_C_sf"/>
</dbReference>
<dbReference type="GO" id="GO:0140664">
    <property type="term" value="F:ATP-dependent DNA damage sensor activity"/>
    <property type="evidence" value="ECO:0007669"/>
    <property type="project" value="InterPro"/>
</dbReference>
<feature type="region of interest" description="Disordered" evidence="3">
    <location>
        <begin position="1"/>
        <end position="27"/>
    </location>
</feature>
<dbReference type="Gene3D" id="3.30.230.10">
    <property type="match status" value="1"/>
</dbReference>
<dbReference type="OrthoDB" id="10263226at2759"/>
<dbReference type="EMBL" id="HE797143">
    <property type="protein sequence ID" value="CCM04153.1"/>
    <property type="molecule type" value="Genomic_DNA"/>
</dbReference>
<dbReference type="PANTHER" id="PTHR10073">
    <property type="entry name" value="DNA MISMATCH REPAIR PROTEIN MLH, PMS, MUTL"/>
    <property type="match status" value="1"/>
</dbReference>
<feature type="region of interest" description="Disordered" evidence="3">
    <location>
        <begin position="803"/>
        <end position="825"/>
    </location>
</feature>
<feature type="compositionally biased region" description="Polar residues" evidence="3">
    <location>
        <begin position="551"/>
        <end position="560"/>
    </location>
</feature>
<feature type="compositionally biased region" description="Acidic residues" evidence="3">
    <location>
        <begin position="709"/>
        <end position="727"/>
    </location>
</feature>
<dbReference type="STRING" id="599839.J4GB45"/>
<dbReference type="InterPro" id="IPR002099">
    <property type="entry name" value="MutL/Mlh/PMS"/>
</dbReference>
<feature type="domain" description="DNA mismatch repair protein S5" evidence="5">
    <location>
        <begin position="250"/>
        <end position="403"/>
    </location>
</feature>
<dbReference type="InterPro" id="IPR042120">
    <property type="entry name" value="MutL_C_dimsub"/>
</dbReference>
<keyword evidence="2" id="KW-0227">DNA damage</keyword>
<dbReference type="SUPFAM" id="SSF54211">
    <property type="entry name" value="Ribosomal protein S5 domain 2-like"/>
    <property type="match status" value="1"/>
</dbReference>
<dbReference type="SMART" id="SM00853">
    <property type="entry name" value="MutL_C"/>
    <property type="match status" value="1"/>
</dbReference>
<gene>
    <name evidence="6" type="ORF">FIBRA_06315</name>
</gene>
<keyword evidence="7" id="KW-1185">Reference proteome</keyword>
<dbReference type="InterPro" id="IPR013507">
    <property type="entry name" value="DNA_mismatch_S5_2-like"/>
</dbReference>
<dbReference type="Gene3D" id="3.30.565.10">
    <property type="entry name" value="Histidine kinase-like ATPase, C-terminal domain"/>
    <property type="match status" value="1"/>
</dbReference>
<dbReference type="InterPro" id="IPR014721">
    <property type="entry name" value="Ribsml_uS5_D2-typ_fold_subgr"/>
</dbReference>
<dbReference type="RefSeq" id="XP_012183436.1">
    <property type="nucleotide sequence ID" value="XM_012328046.1"/>
</dbReference>
<dbReference type="Gene3D" id="3.30.1370.100">
    <property type="entry name" value="MutL, C-terminal domain, regulatory subdomain"/>
    <property type="match status" value="1"/>
</dbReference>
<dbReference type="AlphaFoldDB" id="J4GB45"/>
<dbReference type="SMART" id="SM01340">
    <property type="entry name" value="DNA_mis_repair"/>
    <property type="match status" value="1"/>
</dbReference>
<feature type="compositionally biased region" description="Basic and acidic residues" evidence="3">
    <location>
        <begin position="681"/>
        <end position="695"/>
    </location>
</feature>
<dbReference type="InterPro" id="IPR020568">
    <property type="entry name" value="Ribosomal_Su5_D2-typ_SF"/>
</dbReference>
<dbReference type="GO" id="GO:0030983">
    <property type="term" value="F:mismatched DNA binding"/>
    <property type="evidence" value="ECO:0007669"/>
    <property type="project" value="InterPro"/>
</dbReference>
<dbReference type="SUPFAM" id="SSF55874">
    <property type="entry name" value="ATPase domain of HSP90 chaperone/DNA topoisomerase II/histidine kinase"/>
    <property type="match status" value="1"/>
</dbReference>
<evidence type="ECO:0000256" key="3">
    <source>
        <dbReference type="SAM" id="MobiDB-lite"/>
    </source>
</evidence>
<dbReference type="NCBIfam" id="TIGR00585">
    <property type="entry name" value="mutl"/>
    <property type="match status" value="1"/>
</dbReference>
<protein>
    <recommendedName>
        <fullName evidence="8">DNA mismatch repair protein S5 domain-containing protein</fullName>
    </recommendedName>
</protein>
<dbReference type="Gene3D" id="3.30.1540.20">
    <property type="entry name" value="MutL, C-terminal domain, dimerisation subdomain"/>
    <property type="match status" value="1"/>
</dbReference>
<dbReference type="Pfam" id="PF01119">
    <property type="entry name" value="DNA_mis_repair"/>
    <property type="match status" value="1"/>
</dbReference>
<dbReference type="PROSITE" id="PS00058">
    <property type="entry name" value="DNA_MISMATCH_REPAIR_1"/>
    <property type="match status" value="1"/>
</dbReference>
<dbReference type="InterPro" id="IPR014790">
    <property type="entry name" value="MutL_C"/>
</dbReference>
<evidence type="ECO:0000259" key="4">
    <source>
        <dbReference type="SMART" id="SM00853"/>
    </source>
</evidence>
<dbReference type="CDD" id="cd16926">
    <property type="entry name" value="HATPase_MutL-MLH-PMS-like"/>
    <property type="match status" value="1"/>
</dbReference>
<organism evidence="6 7">
    <name type="scientific">Fibroporia radiculosa</name>
    <dbReference type="NCBI Taxonomy" id="599839"/>
    <lineage>
        <taxon>Eukaryota</taxon>
        <taxon>Fungi</taxon>
        <taxon>Dikarya</taxon>
        <taxon>Basidiomycota</taxon>
        <taxon>Agaricomycotina</taxon>
        <taxon>Agaricomycetes</taxon>
        <taxon>Polyporales</taxon>
        <taxon>Fibroporiaceae</taxon>
        <taxon>Fibroporia</taxon>
    </lineage>
</organism>
<sequence length="1123" mass="120010">MPTSLKTTSEISQIPPLSTQPTNAGPAQSIKALDTTSVHRIASGQVVIDLQTAVKELVENSLDAKATSIEVRFKEYGLAAIEVVDNGSGIAPGDYDSIGLKHHTSKLSSFSDLTSVRTFGFRGEALSSLCALAEQVTVTTATAQCTPMGTVLELDRFGRVARRDGKVARQRGTTICIIGLFKPLPVRRKELERNAKREFGKALTLLSAYALVPCAQENHGVRLTVTHQTGNGKKSVQMRTDGAPSMRASVSALWGPKALEHLVELDFNFDVETERAVLRRRGVIDADGQVLKLLTWLDRCMLTSERVGVQGVEHGPCARADISVFGGFFFVNGRPCNPSKVQKAFNEVYRTFNATQSPFIVANFNLPTESCDVNVSPDKRTILLHSENNLVQALKAALEQKFAPSRATYDVSAASASQAVHSQPTRMAGVSVKAQALFIDEDEDEDEDDEPGSMAPLPMASEDTTACGSEQFGDPVLLLGDDEGAPEGGEGRPRAAEAQEAAGLRVGDAACQKTPGDGTPAGSSMETEADHSPGASIVAAGSEAPPGTASPLLTVTQLQTAIAQSGSPSASQSQLPPDLDKVGDALQPPRHAALYPDTSTASGENTSVAADEREAVDHPMAAPPRPHRETSADASTRTDSRRVQMVISTAGAAWNLRRPAEDQIGPVNSKRRKVSGGSGSDDPREGKGARQDLRAKLRAFASAGSQAADAEEDGGADRDEEDELDAGEDCKLLEDEPMDAGDLSPEPEPNVNGAAGMDLDSEEVGEFVLTGTPILSEPSQPDIIDLTDLADNTDYSSDVEDIKRFSTQSGHPRPRSESSTTVSRRPEIVRTAENEDVPLRVDFSRISSAWTSLRDVGSQSSPAAAVAERVCSQSVAATIEKTKADAGVTRAADDSAVAEALARVIDKTDFAVMDIVGQFNLGFIVVRRQRRTDADDSTRQNGLDKIDDDDLFIVDQHAADEKYNFETLQQTTVIKSQRLFRPLPLELTAADELLARENVNVLKQNGFEVELSPDDGCGGARRLQLIAQPTSKETVFDVKDLEELLHLLQDRSPGGQPVRCSKARAMFAMHGISDPSYGHYGPAMALPARAAHDAPPIGCAGARQGPTRTLHTGYQLGRVYGVN</sequence>
<dbReference type="SUPFAM" id="SSF118116">
    <property type="entry name" value="DNA mismatch repair protein MutL"/>
    <property type="match status" value="1"/>
</dbReference>
<dbReference type="InParanoid" id="J4GB45"/>
<dbReference type="GO" id="GO:0032389">
    <property type="term" value="C:MutLalpha complex"/>
    <property type="evidence" value="ECO:0007669"/>
    <property type="project" value="TreeGrafter"/>
</dbReference>
<dbReference type="InterPro" id="IPR036890">
    <property type="entry name" value="HATPase_C_sf"/>
</dbReference>
<dbReference type="CDD" id="cd03484">
    <property type="entry name" value="MutL_Trans_hPMS_2_like"/>
    <property type="match status" value="1"/>
</dbReference>
<evidence type="ECO:0000256" key="2">
    <source>
        <dbReference type="ARBA" id="ARBA00022763"/>
    </source>
</evidence>
<evidence type="ECO:0000259" key="5">
    <source>
        <dbReference type="SMART" id="SM01340"/>
    </source>
</evidence>
<feature type="domain" description="MutL C-terminal dimerisation" evidence="4">
    <location>
        <begin position="915"/>
        <end position="1076"/>
    </location>
</feature>
<dbReference type="Pfam" id="PF08676">
    <property type="entry name" value="MutL_C"/>
    <property type="match status" value="1"/>
</dbReference>
<evidence type="ECO:0008006" key="8">
    <source>
        <dbReference type="Google" id="ProtNLM"/>
    </source>
</evidence>
<dbReference type="PANTHER" id="PTHR10073:SF52">
    <property type="entry name" value="MISMATCH REPAIR ENDONUCLEASE PMS2"/>
    <property type="match status" value="1"/>
</dbReference>
<dbReference type="GeneID" id="24099064"/>
<evidence type="ECO:0000313" key="7">
    <source>
        <dbReference type="Proteomes" id="UP000006352"/>
    </source>
</evidence>
<evidence type="ECO:0000256" key="1">
    <source>
        <dbReference type="ARBA" id="ARBA00006082"/>
    </source>
</evidence>
<dbReference type="Pfam" id="PF13589">
    <property type="entry name" value="HATPase_c_3"/>
    <property type="match status" value="1"/>
</dbReference>
<dbReference type="GO" id="GO:0016887">
    <property type="term" value="F:ATP hydrolysis activity"/>
    <property type="evidence" value="ECO:0007669"/>
    <property type="project" value="InterPro"/>
</dbReference>
<feature type="compositionally biased region" description="Basic and acidic residues" evidence="3">
    <location>
        <begin position="626"/>
        <end position="642"/>
    </location>
</feature>
<dbReference type="HOGENOM" id="CLU_004131_0_0_1"/>